<reference evidence="11" key="1">
    <citation type="journal article" date="2020" name="bioRxiv">
        <title>Comparative genomics of Chlamydomonas.</title>
        <authorList>
            <person name="Craig R.J."/>
            <person name="Hasan A.R."/>
            <person name="Ness R.W."/>
            <person name="Keightley P.D."/>
        </authorList>
    </citation>
    <scope>NUCLEOTIDE SEQUENCE</scope>
    <source>
        <strain evidence="11">CCAP 11/70</strain>
    </source>
</reference>
<evidence type="ECO:0000259" key="10">
    <source>
        <dbReference type="PROSITE" id="PS50011"/>
    </source>
</evidence>
<evidence type="ECO:0000313" key="12">
    <source>
        <dbReference type="Proteomes" id="UP000612055"/>
    </source>
</evidence>
<accession>A0A835XJQ8</accession>
<keyword evidence="3 7" id="KW-0547">Nucleotide-binding</keyword>
<feature type="cross-link" description="Glycyl lysine isopeptide (Lys-Gly) (interchain with G-Cter in SUMO2)" evidence="8">
    <location>
        <position position="474"/>
    </location>
</feature>
<dbReference type="FunFam" id="1.10.510.10:FF:000813">
    <property type="entry name" value="Aurora-like kinase"/>
    <property type="match status" value="1"/>
</dbReference>
<proteinExistence type="predicted"/>
<evidence type="ECO:0000256" key="5">
    <source>
        <dbReference type="ARBA" id="ARBA00022840"/>
    </source>
</evidence>
<dbReference type="GO" id="GO:0005524">
    <property type="term" value="F:ATP binding"/>
    <property type="evidence" value="ECO:0007669"/>
    <property type="project" value="UniProtKB-KW"/>
</dbReference>
<evidence type="ECO:0000256" key="3">
    <source>
        <dbReference type="ARBA" id="ARBA00022741"/>
    </source>
</evidence>
<feature type="compositionally biased region" description="Low complexity" evidence="9">
    <location>
        <begin position="274"/>
        <end position="292"/>
    </location>
</feature>
<dbReference type="SMART" id="SM00220">
    <property type="entry name" value="S_TKc"/>
    <property type="match status" value="1"/>
</dbReference>
<dbReference type="PANTHER" id="PTHR24350">
    <property type="entry name" value="SERINE/THREONINE-PROTEIN KINASE IAL-RELATED"/>
    <property type="match status" value="1"/>
</dbReference>
<dbReference type="PROSITE" id="PS50011">
    <property type="entry name" value="PROTEIN_KINASE_DOM"/>
    <property type="match status" value="1"/>
</dbReference>
<keyword evidence="5 7" id="KW-0067">ATP-binding</keyword>
<feature type="domain" description="Protein kinase" evidence="10">
    <location>
        <begin position="348"/>
        <end position="613"/>
    </location>
</feature>
<keyword evidence="1" id="KW-0723">Serine/threonine-protein kinase</keyword>
<sequence>MGAQCSAHGDPAPLFVGVRRAGGPGIPYTAAISQEMLRYKGSQYTTTHTDKCNLLRAAKDFREGRGPSEPGPLLRVALGVQDSAQLAGADCGLQARVVAIQARGNRTVVAGQKLSSVHKDLPNATELYHAAANLGGVKLNMVSGKADNHFVAGQLVHTTNGHQSTTRHVTVVKDAEELEEFGFRFEGYFLPVVEEEQEPAMKLLKKVFTKSDRSPGSFVEDGSEDDSTLERELDMPASASNQSFAYSVDSYAPSAVTSPHAKVPGPQPDMLRSAAEAAGAPGATPPAIYQPHVPQPPAPPAGTQQAAASLPSPPRDHVAPKSYESVTIAVGRNCPPGLRRDVWHVNDFDLRKLMYNGAISIVYHAVDKRSGITVALKLYKRIKLNEIERHQVAREIRLHADLAHDSIIAMYAAWKDRAYVYLALEWAPGGDVYSYLKSQRGRLAEELAVPLILEPFMAGLSVIHDKGLIHRDIKPENMLLTNSFQVKIADFGLSIDSKQEIANTRLGTIDYLAPEILDCPVKQHPEDHKDRPDTGYTNKVDCWSVGVLAYELLVGAPPFAAPTAQETLRLIRTKRVEYPTWLSADSVNFMSSVLVRNPLERPSIAELLQHPWILKYSRREGGGLARARHRMLQRRPTMDGGMLGRSNTSGDLAPLVAAQKQQQLQQQQMVAAAQQLTSPAAAAAAVSAAAAAAAAAAGVGTVSAKALAAGGGHLHSPHHAGGGGNGGHPPHALQHSHTYGHGHALTAGPYHSSNGGSGSLSGGVSMHSQPLPVIHPSGGSASAASLAHAHAHAAGNGNGNGNGNGYESAHGMVIGSPAGGGGGLYSVPLPGGGGGSSGGAVVPPPPVAAAPQAVAAAAPAEKSIGSLSRKLKFWSVATGGSSGGGGGGGAPALEEMRTPSGRVIALPPVNGGQQAAPAPAPGLFARLVRPGSSKNNAAAAVQPQPPAAAVAVLAPGSPRGSKRPMGLPEGLEGAAAAFASGGSASGAVPPVIMDAPGSPMSRKGSLLRPV</sequence>
<feature type="active site" description="Proton acceptor" evidence="6">
    <location>
        <position position="472"/>
    </location>
</feature>
<feature type="region of interest" description="Disordered" evidence="9">
    <location>
        <begin position="710"/>
        <end position="786"/>
    </location>
</feature>
<keyword evidence="12" id="KW-1185">Reference proteome</keyword>
<dbReference type="Gene3D" id="1.10.510.10">
    <property type="entry name" value="Transferase(Phosphotransferase) domain 1"/>
    <property type="match status" value="1"/>
</dbReference>
<evidence type="ECO:0000256" key="8">
    <source>
        <dbReference type="PIRSR" id="PIRSR630616-3"/>
    </source>
</evidence>
<feature type="binding site" evidence="7">
    <location>
        <begin position="476"/>
        <end position="477"/>
    </location>
    <ligand>
        <name>ATP</name>
        <dbReference type="ChEBI" id="CHEBI:30616"/>
    </ligand>
</feature>
<protein>
    <recommendedName>
        <fullName evidence="10">Protein kinase domain-containing protein</fullName>
    </recommendedName>
</protein>
<evidence type="ECO:0000256" key="6">
    <source>
        <dbReference type="PIRSR" id="PIRSR630616-1"/>
    </source>
</evidence>
<dbReference type="OrthoDB" id="377346at2759"/>
<dbReference type="PROSITE" id="PS00108">
    <property type="entry name" value="PROTEIN_KINASE_ST"/>
    <property type="match status" value="1"/>
</dbReference>
<feature type="binding site" evidence="7">
    <location>
        <position position="377"/>
    </location>
    <ligand>
        <name>ATP</name>
        <dbReference type="ChEBI" id="CHEBI:30616"/>
    </ligand>
</feature>
<feature type="compositionally biased region" description="Low complexity" evidence="9">
    <location>
        <begin position="777"/>
        <end position="786"/>
    </location>
</feature>
<evidence type="ECO:0000256" key="2">
    <source>
        <dbReference type="ARBA" id="ARBA00022679"/>
    </source>
</evidence>
<dbReference type="Pfam" id="PF00069">
    <property type="entry name" value="Pkinase"/>
    <property type="match status" value="1"/>
</dbReference>
<dbReference type="InterPro" id="IPR000719">
    <property type="entry name" value="Prot_kinase_dom"/>
</dbReference>
<dbReference type="GO" id="GO:0004674">
    <property type="term" value="F:protein serine/threonine kinase activity"/>
    <property type="evidence" value="ECO:0007669"/>
    <property type="project" value="UniProtKB-KW"/>
</dbReference>
<dbReference type="AlphaFoldDB" id="A0A835XJQ8"/>
<evidence type="ECO:0000256" key="9">
    <source>
        <dbReference type="SAM" id="MobiDB-lite"/>
    </source>
</evidence>
<feature type="binding site" evidence="7">
    <location>
        <begin position="425"/>
        <end position="427"/>
    </location>
    <ligand>
        <name>ATP</name>
        <dbReference type="ChEBI" id="CHEBI:30616"/>
    </ligand>
</feature>
<dbReference type="InterPro" id="IPR008271">
    <property type="entry name" value="Ser/Thr_kinase_AS"/>
</dbReference>
<keyword evidence="2" id="KW-0808">Transferase</keyword>
<feature type="binding site" evidence="7">
    <location>
        <position position="490"/>
    </location>
    <ligand>
        <name>ATP</name>
        <dbReference type="ChEBI" id="CHEBI:30616"/>
    </ligand>
</feature>
<name>A0A835XJQ8_9CHLO</name>
<evidence type="ECO:0000256" key="7">
    <source>
        <dbReference type="PIRSR" id="PIRSR630616-2"/>
    </source>
</evidence>
<feature type="region of interest" description="Disordered" evidence="9">
    <location>
        <begin position="255"/>
        <end position="319"/>
    </location>
</feature>
<dbReference type="Proteomes" id="UP000612055">
    <property type="component" value="Unassembled WGS sequence"/>
</dbReference>
<evidence type="ECO:0000313" key="11">
    <source>
        <dbReference type="EMBL" id="KAG2485101.1"/>
    </source>
</evidence>
<dbReference type="InterPro" id="IPR011009">
    <property type="entry name" value="Kinase-like_dom_sf"/>
</dbReference>
<keyword evidence="4" id="KW-0418">Kinase</keyword>
<dbReference type="SUPFAM" id="SSF56112">
    <property type="entry name" value="Protein kinase-like (PK-like)"/>
    <property type="match status" value="1"/>
</dbReference>
<dbReference type="InterPro" id="IPR030616">
    <property type="entry name" value="Aur-like"/>
</dbReference>
<organism evidence="11 12">
    <name type="scientific">Edaphochlamys debaryana</name>
    <dbReference type="NCBI Taxonomy" id="47281"/>
    <lineage>
        <taxon>Eukaryota</taxon>
        <taxon>Viridiplantae</taxon>
        <taxon>Chlorophyta</taxon>
        <taxon>core chlorophytes</taxon>
        <taxon>Chlorophyceae</taxon>
        <taxon>CS clade</taxon>
        <taxon>Chlamydomonadales</taxon>
        <taxon>Chlamydomonadales incertae sedis</taxon>
        <taxon>Edaphochlamys</taxon>
    </lineage>
</organism>
<evidence type="ECO:0000256" key="1">
    <source>
        <dbReference type="ARBA" id="ARBA00022527"/>
    </source>
</evidence>
<dbReference type="EMBL" id="JAEHOE010000136">
    <property type="protein sequence ID" value="KAG2485101.1"/>
    <property type="molecule type" value="Genomic_DNA"/>
</dbReference>
<evidence type="ECO:0000256" key="4">
    <source>
        <dbReference type="ARBA" id="ARBA00022777"/>
    </source>
</evidence>
<comment type="caution">
    <text evidence="11">The sequence shown here is derived from an EMBL/GenBank/DDBJ whole genome shotgun (WGS) entry which is preliminary data.</text>
</comment>
<gene>
    <name evidence="11" type="ORF">HYH03_016197</name>
</gene>